<sequence length="243" mass="27345">MTDGSDGALAPEWRRWVVENLLGGAEEAELVSVLEGAGVDAAVAREAVRSEMQDPCFEGTRKALALNRKLEGLLNLYGDLYRQADGHERVDRRESLSREEFFDRYYFQNRPVVMRGTEVDAESLGAWRPMPSAEAEGFETEARPVRENMLLCQVHGRRRLQLIPAFELRRMTGEPEEQAAATRLEIELGPGELALVPVGWWLAYRVLEASTSVVLFAASEPKATWEQEPSPPEPTPPPWRKRG</sequence>
<feature type="region of interest" description="Disordered" evidence="1">
    <location>
        <begin position="220"/>
        <end position="243"/>
    </location>
</feature>
<name>A0ABX7P9J0_9BACT</name>
<evidence type="ECO:0000256" key="1">
    <source>
        <dbReference type="SAM" id="MobiDB-lite"/>
    </source>
</evidence>
<reference evidence="2 3" key="1">
    <citation type="submission" date="2021-02" db="EMBL/GenBank/DDBJ databases">
        <title>De Novo genome assembly of isolated myxobacteria.</title>
        <authorList>
            <person name="Stevens D.C."/>
        </authorList>
    </citation>
    <scope>NUCLEOTIDE SEQUENCE [LARGE SCALE GENOMIC DNA]</scope>
    <source>
        <strain evidence="3">SCPEA02</strain>
    </source>
</reference>
<protein>
    <recommendedName>
        <fullName evidence="4">Cupin-like domain-containing protein</fullName>
    </recommendedName>
</protein>
<evidence type="ECO:0000313" key="2">
    <source>
        <dbReference type="EMBL" id="QSQ27189.1"/>
    </source>
</evidence>
<dbReference type="EMBL" id="CP071090">
    <property type="protein sequence ID" value="QSQ27189.1"/>
    <property type="molecule type" value="Genomic_DNA"/>
</dbReference>
<accession>A0ABX7P9J0</accession>
<dbReference type="Gene3D" id="2.60.120.650">
    <property type="entry name" value="Cupin"/>
    <property type="match status" value="1"/>
</dbReference>
<proteinExistence type="predicted"/>
<dbReference type="Proteomes" id="UP000662747">
    <property type="component" value="Chromosome"/>
</dbReference>
<evidence type="ECO:0008006" key="4">
    <source>
        <dbReference type="Google" id="ProtNLM"/>
    </source>
</evidence>
<evidence type="ECO:0000313" key="3">
    <source>
        <dbReference type="Proteomes" id="UP000662747"/>
    </source>
</evidence>
<keyword evidence="3" id="KW-1185">Reference proteome</keyword>
<dbReference type="SUPFAM" id="SSF51197">
    <property type="entry name" value="Clavaminate synthase-like"/>
    <property type="match status" value="1"/>
</dbReference>
<feature type="compositionally biased region" description="Pro residues" evidence="1">
    <location>
        <begin position="229"/>
        <end position="243"/>
    </location>
</feature>
<organism evidence="2 3">
    <name type="scientific">Pyxidicoccus parkwayensis</name>
    <dbReference type="NCBI Taxonomy" id="2813578"/>
    <lineage>
        <taxon>Bacteria</taxon>
        <taxon>Pseudomonadati</taxon>
        <taxon>Myxococcota</taxon>
        <taxon>Myxococcia</taxon>
        <taxon>Myxococcales</taxon>
        <taxon>Cystobacterineae</taxon>
        <taxon>Myxococcaceae</taxon>
        <taxon>Pyxidicoccus</taxon>
    </lineage>
</organism>
<gene>
    <name evidence="2" type="ORF">JY651_20735</name>
</gene>
<dbReference type="RefSeq" id="WP_206728716.1">
    <property type="nucleotide sequence ID" value="NZ_CP071090.1"/>
</dbReference>